<organism evidence="2 3">
    <name type="scientific">Vagococcus penaei</name>
    <dbReference type="NCBI Taxonomy" id="633807"/>
    <lineage>
        <taxon>Bacteria</taxon>
        <taxon>Bacillati</taxon>
        <taxon>Bacillota</taxon>
        <taxon>Bacilli</taxon>
        <taxon>Lactobacillales</taxon>
        <taxon>Enterococcaceae</taxon>
        <taxon>Vagococcus</taxon>
    </lineage>
</organism>
<dbReference type="RefSeq" id="WP_077276751.1">
    <property type="nucleotide sequence ID" value="NZ_CP019609.1"/>
</dbReference>
<evidence type="ECO:0000256" key="1">
    <source>
        <dbReference type="SAM" id="MobiDB-lite"/>
    </source>
</evidence>
<keyword evidence="3" id="KW-1185">Reference proteome</keyword>
<dbReference type="Gene3D" id="3.90.1010.20">
    <property type="match status" value="1"/>
</dbReference>
<accession>A0A1Q2D8H3</accession>
<evidence type="ECO:0000313" key="3">
    <source>
        <dbReference type="Proteomes" id="UP000188246"/>
    </source>
</evidence>
<evidence type="ECO:0000313" key="2">
    <source>
        <dbReference type="EMBL" id="AQP54666.1"/>
    </source>
</evidence>
<sequence length="344" mass="39300">MKKLIIYSCMGMLVALSGCSNEKKVNQTNHSEVEKTSQSSVTKSQVISGKNQSDVTFAEQRDDYDVVSGATQTTFGSNPKAKYSKEEKLAKMFWSNQPPLGYLEGYYYHNEGQFEGGNYGIVEVVTNQETNDILNVEFTEFASDPYYEEKYSGVNKRLSDYAFFQAANPRTDDTLVTVVNGITFVEQQMREENRVTGEFETVKGSSNSARKGFMPLAAQMDQWIREPYNAMYYGYAEELDNGLIGRLQIVTTDGKITDVRYDEYFADIPEKMTDEALKPFYRQSKYYSLDYNQETNHDFVKFADALKKDVINNQELFSSNEKLKEHPSYPIYESLAKQLKGLGK</sequence>
<feature type="region of interest" description="Disordered" evidence="1">
    <location>
        <begin position="27"/>
        <end position="47"/>
    </location>
</feature>
<dbReference type="STRING" id="633807.BW732_10915"/>
<dbReference type="Proteomes" id="UP000188246">
    <property type="component" value="Chromosome"/>
</dbReference>
<dbReference type="KEGG" id="vpi:BW732_10915"/>
<reference evidence="2 3" key="1">
    <citation type="journal article" date="2010" name="Int. J. Syst. Evol. Microbiol.">
        <title>Vagococcus penaei sp. nov., isolated from spoilage microbiota of cooked shrimp (Penaeus vannamei).</title>
        <authorList>
            <person name="Jaffres E."/>
            <person name="Prevost H."/>
            <person name="Rossero A."/>
            <person name="Joffraud J.J."/>
            <person name="Dousset X."/>
        </authorList>
    </citation>
    <scope>NUCLEOTIDE SEQUENCE [LARGE SCALE GENOMIC DNA]</scope>
    <source>
        <strain evidence="2 3">CD276</strain>
    </source>
</reference>
<protein>
    <recommendedName>
        <fullName evidence="4">Lipoprotein</fullName>
    </recommendedName>
</protein>
<feature type="compositionally biased region" description="Polar residues" evidence="1">
    <location>
        <begin position="36"/>
        <end position="47"/>
    </location>
</feature>
<gene>
    <name evidence="2" type="ORF">BW732_10915</name>
</gene>
<name>A0A1Q2D8H3_9ENTE</name>
<dbReference type="AlphaFoldDB" id="A0A1Q2D8H3"/>
<evidence type="ECO:0008006" key="4">
    <source>
        <dbReference type="Google" id="ProtNLM"/>
    </source>
</evidence>
<dbReference type="EMBL" id="CP019609">
    <property type="protein sequence ID" value="AQP54666.1"/>
    <property type="molecule type" value="Genomic_DNA"/>
</dbReference>
<proteinExistence type="predicted"/>
<dbReference type="PROSITE" id="PS51257">
    <property type="entry name" value="PROKAR_LIPOPROTEIN"/>
    <property type="match status" value="1"/>
</dbReference>